<dbReference type="OrthoDB" id="1466461at2"/>
<dbReference type="Proteomes" id="UP000016496">
    <property type="component" value="Unassembled WGS sequence"/>
</dbReference>
<accession>U2CXK4</accession>
<dbReference type="HOGENOM" id="CLU_899826_0_0_10"/>
<evidence type="ECO:0008006" key="3">
    <source>
        <dbReference type="Google" id="ProtNLM"/>
    </source>
</evidence>
<dbReference type="Pfam" id="PF14054">
    <property type="entry name" value="DUF4249"/>
    <property type="match status" value="1"/>
</dbReference>
<dbReference type="AlphaFoldDB" id="U2CXK4"/>
<dbReference type="InterPro" id="IPR025345">
    <property type="entry name" value="DUF4249"/>
</dbReference>
<proteinExistence type="predicted"/>
<dbReference type="PATRIC" id="fig|1321819.3.peg.255"/>
<evidence type="ECO:0000313" key="1">
    <source>
        <dbReference type="EMBL" id="ERI88803.1"/>
    </source>
</evidence>
<evidence type="ECO:0000313" key="2">
    <source>
        <dbReference type="Proteomes" id="UP000016496"/>
    </source>
</evidence>
<comment type="caution">
    <text evidence="1">The sequence shown here is derived from an EMBL/GenBank/DDBJ whole genome shotgun (WGS) entry which is preliminary data.</text>
</comment>
<dbReference type="RefSeq" id="WP_021646190.1">
    <property type="nucleotide sequence ID" value="NZ_KE993140.1"/>
</dbReference>
<reference evidence="1 2" key="1">
    <citation type="submission" date="2013-08" db="EMBL/GenBank/DDBJ databases">
        <authorList>
            <person name="Weinstock G."/>
            <person name="Sodergren E."/>
            <person name="Wylie T."/>
            <person name="Fulton L."/>
            <person name="Fulton R."/>
            <person name="Fronick C."/>
            <person name="O'Laughlin M."/>
            <person name="Godfrey J."/>
            <person name="Miner T."/>
            <person name="Herter B."/>
            <person name="Appelbaum E."/>
            <person name="Cordes M."/>
            <person name="Lek S."/>
            <person name="Wollam A."/>
            <person name="Pepin K.H."/>
            <person name="Palsikar V.B."/>
            <person name="Mitreva M."/>
            <person name="Wilson R.K."/>
        </authorList>
    </citation>
    <scope>NUCLEOTIDE SEQUENCE [LARGE SCALE GENOMIC DNA]</scope>
    <source>
        <strain evidence="1 2">F0041</strain>
    </source>
</reference>
<organism evidence="1 2">
    <name type="scientific">Bacteroides pyogenes F0041</name>
    <dbReference type="NCBI Taxonomy" id="1321819"/>
    <lineage>
        <taxon>Bacteria</taxon>
        <taxon>Pseudomonadati</taxon>
        <taxon>Bacteroidota</taxon>
        <taxon>Bacteroidia</taxon>
        <taxon>Bacteroidales</taxon>
        <taxon>Bacteroidaceae</taxon>
        <taxon>Bacteroides</taxon>
    </lineage>
</organism>
<sequence>MKKYILLAAAVPLLFLHGCVEPIDFNPPGERKAVVNCILTTDAVQKLTLNYTSKHGQNHYEEIPNATIMLFEGNKAVGKFQKSAYAEWELHYRPKAGLTYKLVAQIPGQKELTATTVFPNRLPVRRLKELDGEGKRHFEKDSAGVFWAFAFEKPEDVIMRPVVIDPKYQLLSKIGSNYPKIDKFNHHQIDEASGTSQKHFAYLRMLADETTSRFYLEELYSCVVVFRAASDEYDRYLKTSLAKMLVYESFDDPTQWLDESEIFSNIKNGVGIFGAYSDMVFNCNLSLPD</sequence>
<gene>
    <name evidence="1" type="ORF">HMPREF1981_00270</name>
</gene>
<dbReference type="EMBL" id="AWSV01000021">
    <property type="protein sequence ID" value="ERI88803.1"/>
    <property type="molecule type" value="Genomic_DNA"/>
</dbReference>
<protein>
    <recommendedName>
        <fullName evidence="3">DUF4249 domain-containing protein</fullName>
    </recommendedName>
</protein>
<name>U2CXK4_9BACE</name>